<dbReference type="EMBL" id="CAKKLH010000299">
    <property type="protein sequence ID" value="CAH0110090.1"/>
    <property type="molecule type" value="Genomic_DNA"/>
</dbReference>
<evidence type="ECO:0000256" key="2">
    <source>
        <dbReference type="ARBA" id="ARBA00012483"/>
    </source>
</evidence>
<evidence type="ECO:0000256" key="6">
    <source>
        <dbReference type="ARBA" id="ARBA00022786"/>
    </source>
</evidence>
<dbReference type="SUPFAM" id="SSF57850">
    <property type="entry name" value="RING/U-box"/>
    <property type="match status" value="1"/>
</dbReference>
<evidence type="ECO:0000256" key="14">
    <source>
        <dbReference type="SAM" id="MobiDB-lite"/>
    </source>
</evidence>
<dbReference type="GO" id="GO:0061630">
    <property type="term" value="F:ubiquitin protein ligase activity"/>
    <property type="evidence" value="ECO:0007669"/>
    <property type="project" value="UniProtKB-EC"/>
</dbReference>
<dbReference type="OrthoDB" id="6375809at2759"/>
<evidence type="ECO:0000256" key="3">
    <source>
        <dbReference type="ARBA" id="ARBA00022679"/>
    </source>
</evidence>
<evidence type="ECO:0000259" key="15">
    <source>
        <dbReference type="PROSITE" id="PS50089"/>
    </source>
</evidence>
<evidence type="ECO:0000256" key="13">
    <source>
        <dbReference type="PROSITE-ProRule" id="PRU00175"/>
    </source>
</evidence>
<dbReference type="PANTHER" id="PTHR46077:SF5">
    <property type="entry name" value="RING-TYPE DOMAIN-CONTAINING PROTEIN"/>
    <property type="match status" value="1"/>
</dbReference>
<evidence type="ECO:0000256" key="10">
    <source>
        <dbReference type="ARBA" id="ARBA00076940"/>
    </source>
</evidence>
<dbReference type="InterPro" id="IPR017907">
    <property type="entry name" value="Znf_RING_CS"/>
</dbReference>
<dbReference type="Gene3D" id="3.30.40.10">
    <property type="entry name" value="Zinc/RING finger domain, C3HC4 (zinc finger)"/>
    <property type="match status" value="1"/>
</dbReference>
<sequence>MFGLAWSGFIRSLTLQIIKVRRTHTLNSYLFKKVNIFINMDSTLEDDDSSKGKRKSSELPKKSNKNPQLCSKDKSMDNDSPHCVICLDNIEKKSFANNCLHEFCFECLLKWSKEKAECPLCNGPFTAIIHNVISDQEYEEHIIETTNQSSTSDESASAVISSTSDSSGEDDFPCCCRLM</sequence>
<evidence type="ECO:0000256" key="4">
    <source>
        <dbReference type="ARBA" id="ARBA00022723"/>
    </source>
</evidence>
<proteinExistence type="predicted"/>
<keyword evidence="17" id="KW-1185">Reference proteome</keyword>
<comment type="caution">
    <text evidence="16">The sequence shown here is derived from an EMBL/GenBank/DDBJ whole genome shotgun (WGS) entry which is preliminary data.</text>
</comment>
<dbReference type="SMART" id="SM00184">
    <property type="entry name" value="RING"/>
    <property type="match status" value="1"/>
</dbReference>
<keyword evidence="5 13" id="KW-0863">Zinc-finger</keyword>
<evidence type="ECO:0000256" key="12">
    <source>
        <dbReference type="ARBA" id="ARBA00079184"/>
    </source>
</evidence>
<protein>
    <recommendedName>
        <fullName evidence="8">E3 ubiquitin-protein ligase Topors</fullName>
        <ecNumber evidence="2">2.3.2.27</ecNumber>
    </recommendedName>
    <alternativeName>
        <fullName evidence="9">RING-type E3 ubiquitin transferase Topors</fullName>
    </alternativeName>
    <alternativeName>
        <fullName evidence="11">SUMO1-protein E3 ligase Topors</fullName>
    </alternativeName>
    <alternativeName>
        <fullName evidence="10">Topoisomerase I-binding RING finger protein</fullName>
    </alternativeName>
    <alternativeName>
        <fullName evidence="12">Topoisomerase I-binding arginine/serine-rich protein</fullName>
    </alternativeName>
</protein>
<gene>
    <name evidence="16" type="ORF">DGAL_LOCUS13590</name>
</gene>
<dbReference type="AlphaFoldDB" id="A0A8J2WL55"/>
<evidence type="ECO:0000256" key="5">
    <source>
        <dbReference type="ARBA" id="ARBA00022771"/>
    </source>
</evidence>
<keyword evidence="4" id="KW-0479">Metal-binding</keyword>
<feature type="compositionally biased region" description="Low complexity" evidence="14">
    <location>
        <begin position="149"/>
        <end position="166"/>
    </location>
</feature>
<dbReference type="GO" id="GO:0008270">
    <property type="term" value="F:zinc ion binding"/>
    <property type="evidence" value="ECO:0007669"/>
    <property type="project" value="UniProtKB-KW"/>
</dbReference>
<feature type="region of interest" description="Disordered" evidence="14">
    <location>
        <begin position="44"/>
        <end position="77"/>
    </location>
</feature>
<dbReference type="InterPro" id="IPR013083">
    <property type="entry name" value="Znf_RING/FYVE/PHD"/>
</dbReference>
<dbReference type="PROSITE" id="PS00518">
    <property type="entry name" value="ZF_RING_1"/>
    <property type="match status" value="1"/>
</dbReference>
<dbReference type="PANTHER" id="PTHR46077">
    <property type="entry name" value="E3 UBIQUITIN-PROTEIN LIGASE TOPORS"/>
    <property type="match status" value="1"/>
</dbReference>
<comment type="catalytic activity">
    <reaction evidence="1">
        <text>S-ubiquitinyl-[E2 ubiquitin-conjugating enzyme]-L-cysteine + [acceptor protein]-L-lysine = [E2 ubiquitin-conjugating enzyme]-L-cysteine + N(6)-ubiquitinyl-[acceptor protein]-L-lysine.</text>
        <dbReference type="EC" id="2.3.2.27"/>
    </reaction>
</comment>
<keyword evidence="7" id="KW-0862">Zinc</keyword>
<evidence type="ECO:0000256" key="11">
    <source>
        <dbReference type="ARBA" id="ARBA00079040"/>
    </source>
</evidence>
<dbReference type="InterPro" id="IPR001841">
    <property type="entry name" value="Znf_RING"/>
</dbReference>
<dbReference type="Pfam" id="PF00097">
    <property type="entry name" value="zf-C3HC4"/>
    <property type="match status" value="1"/>
</dbReference>
<evidence type="ECO:0000313" key="16">
    <source>
        <dbReference type="EMBL" id="CAH0110090.1"/>
    </source>
</evidence>
<feature type="compositionally biased region" description="Basic and acidic residues" evidence="14">
    <location>
        <begin position="49"/>
        <end position="61"/>
    </location>
</feature>
<dbReference type="InterPro" id="IPR018957">
    <property type="entry name" value="Znf_C3HC4_RING-type"/>
</dbReference>
<evidence type="ECO:0000256" key="1">
    <source>
        <dbReference type="ARBA" id="ARBA00000900"/>
    </source>
</evidence>
<dbReference type="GO" id="GO:0000209">
    <property type="term" value="P:protein polyubiquitination"/>
    <property type="evidence" value="ECO:0007669"/>
    <property type="project" value="TreeGrafter"/>
</dbReference>
<feature type="domain" description="RING-type" evidence="15">
    <location>
        <begin position="83"/>
        <end position="122"/>
    </location>
</feature>
<name>A0A8J2WL55_9CRUS</name>
<keyword evidence="6" id="KW-0833">Ubl conjugation pathway</keyword>
<evidence type="ECO:0000313" key="17">
    <source>
        <dbReference type="Proteomes" id="UP000789390"/>
    </source>
</evidence>
<evidence type="ECO:0000256" key="9">
    <source>
        <dbReference type="ARBA" id="ARBA00076856"/>
    </source>
</evidence>
<feature type="region of interest" description="Disordered" evidence="14">
    <location>
        <begin position="146"/>
        <end position="169"/>
    </location>
</feature>
<reference evidence="16" key="1">
    <citation type="submission" date="2021-11" db="EMBL/GenBank/DDBJ databases">
        <authorList>
            <person name="Schell T."/>
        </authorList>
    </citation>
    <scope>NUCLEOTIDE SEQUENCE</scope>
    <source>
        <strain evidence="16">M5</strain>
    </source>
</reference>
<evidence type="ECO:0000256" key="7">
    <source>
        <dbReference type="ARBA" id="ARBA00022833"/>
    </source>
</evidence>
<dbReference type="FunFam" id="3.30.40.10:FF:000136">
    <property type="entry name" value="E3 ubiquitin-protein ligase Topors"/>
    <property type="match status" value="1"/>
</dbReference>
<dbReference type="PROSITE" id="PS50089">
    <property type="entry name" value="ZF_RING_2"/>
    <property type="match status" value="1"/>
</dbReference>
<organism evidence="16 17">
    <name type="scientific">Daphnia galeata</name>
    <dbReference type="NCBI Taxonomy" id="27404"/>
    <lineage>
        <taxon>Eukaryota</taxon>
        <taxon>Metazoa</taxon>
        <taxon>Ecdysozoa</taxon>
        <taxon>Arthropoda</taxon>
        <taxon>Crustacea</taxon>
        <taxon>Branchiopoda</taxon>
        <taxon>Diplostraca</taxon>
        <taxon>Cladocera</taxon>
        <taxon>Anomopoda</taxon>
        <taxon>Daphniidae</taxon>
        <taxon>Daphnia</taxon>
    </lineage>
</organism>
<accession>A0A8J2WL55</accession>
<dbReference type="EC" id="2.3.2.27" evidence="2"/>
<dbReference type="GO" id="GO:0006513">
    <property type="term" value="P:protein monoubiquitination"/>
    <property type="evidence" value="ECO:0007669"/>
    <property type="project" value="TreeGrafter"/>
</dbReference>
<evidence type="ECO:0000256" key="8">
    <source>
        <dbReference type="ARBA" id="ARBA00071236"/>
    </source>
</evidence>
<keyword evidence="3" id="KW-0808">Transferase</keyword>
<dbReference type="Proteomes" id="UP000789390">
    <property type="component" value="Unassembled WGS sequence"/>
</dbReference>